<feature type="transmembrane region" description="Helical" evidence="1">
    <location>
        <begin position="34"/>
        <end position="51"/>
    </location>
</feature>
<feature type="transmembrane region" description="Helical" evidence="1">
    <location>
        <begin position="164"/>
        <end position="188"/>
    </location>
</feature>
<sequence>MAAGEPLIRHAIESSEAFVLRAVTVVHARVQRVATFRTLISMAVAIAGVLAPVIHLSALPGTVVGVIWAFVYASLLQRYVDRKLQMAAVLQEMFYVQQFRMPWNAVVAGDPLRAEDVRQLVRQYRGSEQSLRDWYEMPNLSYPFNVLVKEYQNLSWGQRIRRRYAYLAVFLTASWVSLGVILGAVGSFTLVDLVLRWFVPSLGLLMLGFETCREQFSIAAERNRLCQLVYSSCEAVIGGRSLGSTERLLVFARQVEDVLFLTRKKAPRVPRWFYERYYEVDREDFEEGMRQFKRLMESSPPPVSS</sequence>
<organism evidence="2">
    <name type="scientific">Streptomyces sp. SID12501</name>
    <dbReference type="NCBI Taxonomy" id="2706042"/>
    <lineage>
        <taxon>Bacteria</taxon>
        <taxon>Bacillati</taxon>
        <taxon>Actinomycetota</taxon>
        <taxon>Actinomycetes</taxon>
        <taxon>Kitasatosporales</taxon>
        <taxon>Streptomycetaceae</taxon>
        <taxon>Streptomyces</taxon>
    </lineage>
</organism>
<comment type="caution">
    <text evidence="2">The sequence shown here is derived from an EMBL/GenBank/DDBJ whole genome shotgun (WGS) entry which is preliminary data.</text>
</comment>
<keyword evidence="1" id="KW-1133">Transmembrane helix</keyword>
<proteinExistence type="predicted"/>
<evidence type="ECO:0000256" key="1">
    <source>
        <dbReference type="SAM" id="Phobius"/>
    </source>
</evidence>
<dbReference type="InterPro" id="IPR049920">
    <property type="entry name" value="IK1_05631-like"/>
</dbReference>
<dbReference type="Pfam" id="PF18159">
    <property type="entry name" value="S_4TM"/>
    <property type="match status" value="1"/>
</dbReference>
<feature type="transmembrane region" description="Helical" evidence="1">
    <location>
        <begin position="57"/>
        <end position="76"/>
    </location>
</feature>
<protein>
    <submittedName>
        <fullName evidence="2">Uncharacterized protein</fullName>
    </submittedName>
</protein>
<reference evidence="2" key="1">
    <citation type="submission" date="2020-01" db="EMBL/GenBank/DDBJ databases">
        <title>Insect and environment-associated Actinomycetes.</title>
        <authorList>
            <person name="Currrie C."/>
            <person name="Chevrette M."/>
            <person name="Carlson C."/>
            <person name="Stubbendieck R."/>
            <person name="Wendt-Pienkowski E."/>
        </authorList>
    </citation>
    <scope>NUCLEOTIDE SEQUENCE</scope>
    <source>
        <strain evidence="2">SID12501</strain>
    </source>
</reference>
<name>A0A6B3C5Q8_9ACTN</name>
<dbReference type="RefSeq" id="WP_164323587.1">
    <property type="nucleotide sequence ID" value="NZ_JAAGLU010000060.1"/>
</dbReference>
<evidence type="ECO:0000313" key="2">
    <source>
        <dbReference type="EMBL" id="NEC92171.1"/>
    </source>
</evidence>
<keyword evidence="1" id="KW-0472">Membrane</keyword>
<accession>A0A6B3C5Q8</accession>
<dbReference type="EMBL" id="JAAGLU010000060">
    <property type="protein sequence ID" value="NEC92171.1"/>
    <property type="molecule type" value="Genomic_DNA"/>
</dbReference>
<keyword evidence="1" id="KW-0812">Transmembrane</keyword>
<dbReference type="AlphaFoldDB" id="A0A6B3C5Q8"/>
<gene>
    <name evidence="2" type="ORF">G3I71_41840</name>
</gene>